<accession>A0ABT2FUI5</accession>
<dbReference type="PANTHER" id="PTHR43101:SF1">
    <property type="entry name" value="BETA-FRUCTOSIDASE"/>
    <property type="match status" value="1"/>
</dbReference>
<dbReference type="EMBL" id="JANWTC010000002">
    <property type="protein sequence ID" value="MCS5478891.1"/>
    <property type="molecule type" value="Genomic_DNA"/>
</dbReference>
<dbReference type="SMART" id="SM00640">
    <property type="entry name" value="Glyco_32"/>
    <property type="match status" value="1"/>
</dbReference>
<dbReference type="Pfam" id="PF00251">
    <property type="entry name" value="Glyco_hydro_32N"/>
    <property type="match status" value="1"/>
</dbReference>
<gene>
    <name evidence="8" type="ORF">NYP18_04385</name>
</gene>
<feature type="domain" description="Glycosyl hydrolase family 32 C-terminal" evidence="7">
    <location>
        <begin position="410"/>
        <end position="457"/>
    </location>
</feature>
<comment type="similarity">
    <text evidence="1 5">Belongs to the glycosyl hydrolase 32 family.</text>
</comment>
<dbReference type="InterPro" id="IPR013189">
    <property type="entry name" value="Glyco_hydro_32_C"/>
</dbReference>
<organism evidence="8 9">
    <name type="scientific">Corynebacterium lemuris</name>
    <dbReference type="NCBI Taxonomy" id="1859292"/>
    <lineage>
        <taxon>Bacteria</taxon>
        <taxon>Bacillati</taxon>
        <taxon>Actinomycetota</taxon>
        <taxon>Actinomycetes</taxon>
        <taxon>Mycobacteriales</taxon>
        <taxon>Corynebacteriaceae</taxon>
        <taxon>Corynebacterium</taxon>
    </lineage>
</organism>
<comment type="caution">
    <text evidence="8">The sequence shown here is derived from an EMBL/GenBank/DDBJ whole genome shotgun (WGS) entry which is preliminary data.</text>
</comment>
<dbReference type="RefSeq" id="WP_259426961.1">
    <property type="nucleotide sequence ID" value="NZ_JANWTC010000002.1"/>
</dbReference>
<name>A0ABT2FUI5_9CORY</name>
<protein>
    <recommendedName>
        <fullName evidence="2">beta-fructofuranosidase</fullName>
        <ecNumber evidence="2">3.2.1.26</ecNumber>
    </recommendedName>
</protein>
<evidence type="ECO:0000259" key="7">
    <source>
        <dbReference type="Pfam" id="PF08244"/>
    </source>
</evidence>
<feature type="domain" description="Glycosyl hydrolase family 32 N-terminal" evidence="6">
    <location>
        <begin position="11"/>
        <end position="338"/>
    </location>
</feature>
<proteinExistence type="inferred from homology"/>
<reference evidence="8 9" key="1">
    <citation type="submission" date="2022-08" db="EMBL/GenBank/DDBJ databases">
        <title>YIM 101645 draft genome.</title>
        <authorList>
            <person name="Chen X."/>
        </authorList>
    </citation>
    <scope>NUCLEOTIDE SEQUENCE [LARGE SCALE GENOMIC DNA]</scope>
    <source>
        <strain evidence="8 9">YIM 101645</strain>
    </source>
</reference>
<dbReference type="SUPFAM" id="SSF75005">
    <property type="entry name" value="Arabinanase/levansucrase/invertase"/>
    <property type="match status" value="1"/>
</dbReference>
<dbReference type="PANTHER" id="PTHR43101">
    <property type="entry name" value="BETA-FRUCTOSIDASE"/>
    <property type="match status" value="1"/>
</dbReference>
<dbReference type="InterPro" id="IPR013148">
    <property type="entry name" value="Glyco_hydro_32_N"/>
</dbReference>
<evidence type="ECO:0000256" key="5">
    <source>
        <dbReference type="RuleBase" id="RU362110"/>
    </source>
</evidence>
<dbReference type="InterPro" id="IPR013320">
    <property type="entry name" value="ConA-like_dom_sf"/>
</dbReference>
<keyword evidence="9" id="KW-1185">Reference proteome</keyword>
<evidence type="ECO:0000313" key="9">
    <source>
        <dbReference type="Proteomes" id="UP001205965"/>
    </source>
</evidence>
<dbReference type="Pfam" id="PF08244">
    <property type="entry name" value="Glyco_hydro_32C"/>
    <property type="match status" value="1"/>
</dbReference>
<evidence type="ECO:0000313" key="8">
    <source>
        <dbReference type="EMBL" id="MCS5478891.1"/>
    </source>
</evidence>
<dbReference type="InterPro" id="IPR051214">
    <property type="entry name" value="GH32_Enzymes"/>
</dbReference>
<dbReference type="Gene3D" id="2.60.120.560">
    <property type="entry name" value="Exo-inulinase, domain 1"/>
    <property type="match status" value="1"/>
</dbReference>
<dbReference type="Gene3D" id="2.115.10.20">
    <property type="entry name" value="Glycosyl hydrolase domain, family 43"/>
    <property type="match status" value="1"/>
</dbReference>
<evidence type="ECO:0000259" key="6">
    <source>
        <dbReference type="Pfam" id="PF00251"/>
    </source>
</evidence>
<dbReference type="EC" id="3.2.1.26" evidence="2"/>
<evidence type="ECO:0000256" key="2">
    <source>
        <dbReference type="ARBA" id="ARBA00012758"/>
    </source>
</evidence>
<evidence type="ECO:0000256" key="1">
    <source>
        <dbReference type="ARBA" id="ARBA00009902"/>
    </source>
</evidence>
<dbReference type="InterPro" id="IPR023296">
    <property type="entry name" value="Glyco_hydro_beta-prop_sf"/>
</dbReference>
<dbReference type="InterPro" id="IPR001362">
    <property type="entry name" value="Glyco_hydro_32"/>
</dbReference>
<dbReference type="SUPFAM" id="SSF49899">
    <property type="entry name" value="Concanavalin A-like lectins/glucanases"/>
    <property type="match status" value="1"/>
</dbReference>
<evidence type="ECO:0000256" key="3">
    <source>
        <dbReference type="ARBA" id="ARBA00022801"/>
    </source>
</evidence>
<keyword evidence="3 5" id="KW-0378">Hydrolase</keyword>
<dbReference type="Proteomes" id="UP001205965">
    <property type="component" value="Unassembled WGS sequence"/>
</dbReference>
<evidence type="ECO:0000256" key="4">
    <source>
        <dbReference type="ARBA" id="ARBA00023295"/>
    </source>
</evidence>
<keyword evidence="4 5" id="KW-0326">Glycosidase</keyword>
<sequence length="479" mass="51050">MSPSHHRPELHVTPESGVLDAPAGVLLDGETWHLFHQYRPTPASPARWAHVISEDGPFDWEICDDALVPVGGETALRAGAVVANGEGMDLYFTSVTAAGTSIQVAHLAGLGEGCPVADDEFAMDERVQRIGDVVSDIDGHSRFRSPCVVPDWETADDRHLGHAGWLMLAVTGHGDSPTPVVLTSPDGRSWDFTGALEFEGAPGFDAATIIVGPRILRLRDEVDGNIYDILLVTLESGGIDIAGYLVGTLREATFTVRTPFTRLDHGHDFTRPRNTNVTPGTVPEENRYQQSVIFGLLNGVGRRDDPNRHPSLAAENWANTLSLPRVVTLQGGLLFQTPPAGLPDAISRTDGARSWTGLCEIPVGSSLTATLLDAAGNPAAVVTHAGDRLSLDRSMNARHAGDPVAGTGLAEVDTDSLSIFVDGSTVEVFADGGAVTMASRVYFEGGCSAIRVETDGEAVLERYWERGPVSSGDLPHYDN</sequence>